<dbReference type="Proteomes" id="UP000076632">
    <property type="component" value="Unassembled WGS sequence"/>
</dbReference>
<sequence>MCGCGGEFGRSSAGGRIAVMFPRFSHSSASYPSPFPSPSPASSPASPNGFPSQSTIPALPSAYNLFFYNSDSHDAAPSMPTFDSSRSPKPETETTRAVFSFDNGHTLAALKNCGSCDLRIEQYGYTSPSSLNEAAAAGGYKPLYSFPLNMTSLPSTNGTTAAGAAAPEECGRVTEGRTLEFDLPEKLDLGVGGAGVVGRQVTLVCRRSLASAEGEVPGEGLGESNMGAWTLAEGIVGYN</sequence>
<dbReference type="OrthoDB" id="4158189at2759"/>
<keyword evidence="3" id="KW-1185">Reference proteome</keyword>
<feature type="compositionally biased region" description="Low complexity" evidence="1">
    <location>
        <begin position="42"/>
        <end position="52"/>
    </location>
</feature>
<name>A0A165ABT1_XYLHT</name>
<dbReference type="GeneID" id="28900534"/>
<feature type="region of interest" description="Disordered" evidence="1">
    <location>
        <begin position="27"/>
        <end position="53"/>
    </location>
</feature>
<evidence type="ECO:0000256" key="1">
    <source>
        <dbReference type="SAM" id="MobiDB-lite"/>
    </source>
</evidence>
<organism evidence="2 3">
    <name type="scientific">Xylona heveae (strain CBS 132557 / TC161)</name>
    <dbReference type="NCBI Taxonomy" id="1328760"/>
    <lineage>
        <taxon>Eukaryota</taxon>
        <taxon>Fungi</taxon>
        <taxon>Dikarya</taxon>
        <taxon>Ascomycota</taxon>
        <taxon>Pezizomycotina</taxon>
        <taxon>Xylonomycetes</taxon>
        <taxon>Xylonales</taxon>
        <taxon>Xylonaceae</taxon>
        <taxon>Xylona</taxon>
    </lineage>
</organism>
<reference evidence="2 3" key="1">
    <citation type="journal article" date="2016" name="Fungal Biol.">
        <title>The genome of Xylona heveae provides a window into fungal endophytism.</title>
        <authorList>
            <person name="Gazis R."/>
            <person name="Kuo A."/>
            <person name="Riley R."/>
            <person name="LaButti K."/>
            <person name="Lipzen A."/>
            <person name="Lin J."/>
            <person name="Amirebrahimi M."/>
            <person name="Hesse C.N."/>
            <person name="Spatafora J.W."/>
            <person name="Henrissat B."/>
            <person name="Hainaut M."/>
            <person name="Grigoriev I.V."/>
            <person name="Hibbett D.S."/>
        </authorList>
    </citation>
    <scope>NUCLEOTIDE SEQUENCE [LARGE SCALE GENOMIC DNA]</scope>
    <source>
        <strain evidence="2 3">TC161</strain>
    </source>
</reference>
<protein>
    <submittedName>
        <fullName evidence="2">Uncharacterized protein</fullName>
    </submittedName>
</protein>
<proteinExistence type="predicted"/>
<dbReference type="EMBL" id="KV407463">
    <property type="protein sequence ID" value="KZF20225.1"/>
    <property type="molecule type" value="Genomic_DNA"/>
</dbReference>
<dbReference type="AlphaFoldDB" id="A0A165ABT1"/>
<dbReference type="InParanoid" id="A0A165ABT1"/>
<gene>
    <name evidence="2" type="ORF">L228DRAFT_270316</name>
</gene>
<dbReference type="RefSeq" id="XP_018185780.1">
    <property type="nucleotide sequence ID" value="XM_018335397.1"/>
</dbReference>
<accession>A0A165ABT1</accession>
<evidence type="ECO:0000313" key="3">
    <source>
        <dbReference type="Proteomes" id="UP000076632"/>
    </source>
</evidence>
<evidence type="ECO:0000313" key="2">
    <source>
        <dbReference type="EMBL" id="KZF20225.1"/>
    </source>
</evidence>